<evidence type="ECO:0000259" key="2">
    <source>
        <dbReference type="PROSITE" id="PS50013"/>
    </source>
</evidence>
<dbReference type="PROSITE" id="PS50013">
    <property type="entry name" value="CHROMO_2"/>
    <property type="match status" value="1"/>
</dbReference>
<accession>A0A9P6D6J9</accession>
<feature type="region of interest" description="Disordered" evidence="1">
    <location>
        <begin position="313"/>
        <end position="350"/>
    </location>
</feature>
<sequence length="660" mass="72185">MSDAGEGEYEVESVVAAKVVVASRSKRPKLAWKYLVRWKGYSPDDDTWEPYESFAESEQIVEAFWKRCTTHGRDTSDMSLFKAGEEFRPIGPPRHKHKRKVVDNAITQASHSSEEPFNHAQSTNENLNLSSTRKRPRQTPDVIEMPDRSPKRARESTVQLQSFASSSVLPAVHSTRAKTISVPTSIPSMSAKQTRLRRPSPSEIVPDSDEERNEILQMPRIKTKSATPKVTSKAKAKTPPRQESPIVIENDSPRSYNAEIHQPTENDSNKPLPAHRARLANPRVKLIDDTEMLSLEAAYKKTRGVQCATANSSTIAPAEPSTRLTRSRPGPGRSSTGLMQQKSASSLLVGDKGTLKTLKGKNTKPTAPVVDLSDVVNSMDVNLDIEPPSAEELLQLAGLNSQAAESLSDFEDADGPNTAATACAPEVQPAKEEVAVSVTFDKKDEEQQLRKESLDKAKKSLFPDPRPLIPTVLSPNWGRPTIFGPLTLGSGMDKGLSDNSRLSLNLDTSVTVPTTMIEASQSFRKSLNAAAMKNTQVPGKFYGTEAALSLLSTVRAGGESASIFITEDAKDEEKKNFQFFLKRLEDGEIFISMAGTQIVVFSSSNNTLLSSRLNTPAALLNQPGKVILSCVDVENPSGFADATTNADPRRWSQYLATVEK</sequence>
<dbReference type="Pfam" id="PF00385">
    <property type="entry name" value="Chromo"/>
    <property type="match status" value="1"/>
</dbReference>
<keyword evidence="4" id="KW-1185">Reference proteome</keyword>
<dbReference type="OrthoDB" id="2447764at2759"/>
<dbReference type="GO" id="GO:0006338">
    <property type="term" value="P:chromatin remodeling"/>
    <property type="evidence" value="ECO:0007669"/>
    <property type="project" value="UniProtKB-ARBA"/>
</dbReference>
<comment type="caution">
    <text evidence="3">The sequence shown here is derived from an EMBL/GenBank/DDBJ whole genome shotgun (WGS) entry which is preliminary data.</text>
</comment>
<dbReference type="InterPro" id="IPR000953">
    <property type="entry name" value="Chromo/chromo_shadow_dom"/>
</dbReference>
<dbReference type="SMART" id="SM00298">
    <property type="entry name" value="CHROMO"/>
    <property type="match status" value="1"/>
</dbReference>
<dbReference type="InterPro" id="IPR023780">
    <property type="entry name" value="Chromo_domain"/>
</dbReference>
<organism evidence="3 4">
    <name type="scientific">Pholiota conissans</name>
    <dbReference type="NCBI Taxonomy" id="109636"/>
    <lineage>
        <taxon>Eukaryota</taxon>
        <taxon>Fungi</taxon>
        <taxon>Dikarya</taxon>
        <taxon>Basidiomycota</taxon>
        <taxon>Agaricomycotina</taxon>
        <taxon>Agaricomycetes</taxon>
        <taxon>Agaricomycetidae</taxon>
        <taxon>Agaricales</taxon>
        <taxon>Agaricineae</taxon>
        <taxon>Strophariaceae</taxon>
        <taxon>Pholiota</taxon>
    </lineage>
</organism>
<dbReference type="SUPFAM" id="SSF54160">
    <property type="entry name" value="Chromo domain-like"/>
    <property type="match status" value="1"/>
</dbReference>
<protein>
    <recommendedName>
        <fullName evidence="2">Chromo domain-containing protein</fullName>
    </recommendedName>
</protein>
<dbReference type="AlphaFoldDB" id="A0A9P6D6J9"/>
<dbReference type="Proteomes" id="UP000807469">
    <property type="component" value="Unassembled WGS sequence"/>
</dbReference>
<gene>
    <name evidence="3" type="ORF">BDN70DRAFT_872280</name>
</gene>
<evidence type="ECO:0000256" key="1">
    <source>
        <dbReference type="SAM" id="MobiDB-lite"/>
    </source>
</evidence>
<reference evidence="3" key="1">
    <citation type="submission" date="2020-11" db="EMBL/GenBank/DDBJ databases">
        <authorList>
            <consortium name="DOE Joint Genome Institute"/>
            <person name="Ahrendt S."/>
            <person name="Riley R."/>
            <person name="Andreopoulos W."/>
            <person name="Labutti K."/>
            <person name="Pangilinan J."/>
            <person name="Ruiz-Duenas F.J."/>
            <person name="Barrasa J.M."/>
            <person name="Sanchez-Garcia M."/>
            <person name="Camarero S."/>
            <person name="Miyauchi S."/>
            <person name="Serrano A."/>
            <person name="Linde D."/>
            <person name="Babiker R."/>
            <person name="Drula E."/>
            <person name="Ayuso-Fernandez I."/>
            <person name="Pacheco R."/>
            <person name="Padilla G."/>
            <person name="Ferreira P."/>
            <person name="Barriuso J."/>
            <person name="Kellner H."/>
            <person name="Castanera R."/>
            <person name="Alfaro M."/>
            <person name="Ramirez L."/>
            <person name="Pisabarro A.G."/>
            <person name="Kuo A."/>
            <person name="Tritt A."/>
            <person name="Lipzen A."/>
            <person name="He G."/>
            <person name="Yan M."/>
            <person name="Ng V."/>
            <person name="Cullen D."/>
            <person name="Martin F."/>
            <person name="Rosso M.-N."/>
            <person name="Henrissat B."/>
            <person name="Hibbett D."/>
            <person name="Martinez A.T."/>
            <person name="Grigoriev I.V."/>
        </authorList>
    </citation>
    <scope>NUCLEOTIDE SEQUENCE</scope>
    <source>
        <strain evidence="3">CIRM-BRFM 674</strain>
    </source>
</reference>
<dbReference type="Gene3D" id="2.40.50.40">
    <property type="match status" value="1"/>
</dbReference>
<dbReference type="EMBL" id="MU155141">
    <property type="protein sequence ID" value="KAF9484733.1"/>
    <property type="molecule type" value="Genomic_DNA"/>
</dbReference>
<feature type="compositionally biased region" description="Polar residues" evidence="1">
    <location>
        <begin position="333"/>
        <end position="346"/>
    </location>
</feature>
<evidence type="ECO:0000313" key="3">
    <source>
        <dbReference type="EMBL" id="KAF9484733.1"/>
    </source>
</evidence>
<dbReference type="InterPro" id="IPR016197">
    <property type="entry name" value="Chromo-like_dom_sf"/>
</dbReference>
<feature type="compositionally biased region" description="Basic and acidic residues" evidence="1">
    <location>
        <begin position="145"/>
        <end position="154"/>
    </location>
</feature>
<proteinExistence type="predicted"/>
<feature type="compositionally biased region" description="Polar residues" evidence="1">
    <location>
        <begin position="119"/>
        <end position="131"/>
    </location>
</feature>
<feature type="region of interest" description="Disordered" evidence="1">
    <location>
        <begin position="110"/>
        <end position="154"/>
    </location>
</feature>
<name>A0A9P6D6J9_9AGAR</name>
<evidence type="ECO:0000313" key="4">
    <source>
        <dbReference type="Proteomes" id="UP000807469"/>
    </source>
</evidence>
<feature type="domain" description="Chromo" evidence="2">
    <location>
        <begin position="9"/>
        <end position="67"/>
    </location>
</feature>
<feature type="region of interest" description="Disordered" evidence="1">
    <location>
        <begin position="189"/>
        <end position="248"/>
    </location>
</feature>